<evidence type="ECO:0000313" key="1">
    <source>
        <dbReference type="EMBL" id="EDO36417.1"/>
    </source>
</evidence>
<gene>
    <name evidence="1" type="ORF">NEMVEDRAFT_v1g245508</name>
</gene>
<dbReference type="AlphaFoldDB" id="A7SIM1"/>
<sequence>MQLHTRVQSYTASVYTISGTALSGAGHNTRILCLAVTMKPCLLSLMATCTPAMLLPVRRSCCDPVNLPSLKEDCTEVYNLSFLTCIGSSTTYRVRL</sequence>
<organism evidence="1 2">
    <name type="scientific">Nematostella vectensis</name>
    <name type="common">Starlet sea anemone</name>
    <dbReference type="NCBI Taxonomy" id="45351"/>
    <lineage>
        <taxon>Eukaryota</taxon>
        <taxon>Metazoa</taxon>
        <taxon>Cnidaria</taxon>
        <taxon>Anthozoa</taxon>
        <taxon>Hexacorallia</taxon>
        <taxon>Actiniaria</taxon>
        <taxon>Edwardsiidae</taxon>
        <taxon>Nematostella</taxon>
    </lineage>
</organism>
<dbReference type="EMBL" id="DS469670">
    <property type="protein sequence ID" value="EDO36417.1"/>
    <property type="molecule type" value="Genomic_DNA"/>
</dbReference>
<name>A7SIM1_NEMVE</name>
<evidence type="ECO:0000313" key="2">
    <source>
        <dbReference type="Proteomes" id="UP000001593"/>
    </source>
</evidence>
<keyword evidence="2" id="KW-1185">Reference proteome</keyword>
<dbReference type="HOGENOM" id="CLU_2362197_0_0_1"/>
<protein>
    <submittedName>
        <fullName evidence="1">Uncharacterized protein</fullName>
    </submittedName>
</protein>
<reference evidence="1 2" key="1">
    <citation type="journal article" date="2007" name="Science">
        <title>Sea anemone genome reveals ancestral eumetazoan gene repertoire and genomic organization.</title>
        <authorList>
            <person name="Putnam N.H."/>
            <person name="Srivastava M."/>
            <person name="Hellsten U."/>
            <person name="Dirks B."/>
            <person name="Chapman J."/>
            <person name="Salamov A."/>
            <person name="Terry A."/>
            <person name="Shapiro H."/>
            <person name="Lindquist E."/>
            <person name="Kapitonov V.V."/>
            <person name="Jurka J."/>
            <person name="Genikhovich G."/>
            <person name="Grigoriev I.V."/>
            <person name="Lucas S.M."/>
            <person name="Steele R.E."/>
            <person name="Finnerty J.R."/>
            <person name="Technau U."/>
            <person name="Martindale M.Q."/>
            <person name="Rokhsar D.S."/>
        </authorList>
    </citation>
    <scope>NUCLEOTIDE SEQUENCE [LARGE SCALE GENOMIC DNA]</scope>
    <source>
        <strain evidence="2">CH2 X CH6</strain>
    </source>
</reference>
<proteinExistence type="predicted"/>
<dbReference type="InParanoid" id="A7SIM1"/>
<dbReference type="Proteomes" id="UP000001593">
    <property type="component" value="Unassembled WGS sequence"/>
</dbReference>
<accession>A7SIM1</accession>